<keyword evidence="6" id="KW-1185">Reference proteome</keyword>
<dbReference type="PROSITE" id="PS51257">
    <property type="entry name" value="PROKAR_LIPOPROTEIN"/>
    <property type="match status" value="1"/>
</dbReference>
<dbReference type="Proteomes" id="UP001597425">
    <property type="component" value="Unassembled WGS sequence"/>
</dbReference>
<feature type="repeat" description="TPR" evidence="3">
    <location>
        <begin position="528"/>
        <end position="561"/>
    </location>
</feature>
<dbReference type="SUPFAM" id="SSF48452">
    <property type="entry name" value="TPR-like"/>
    <property type="match status" value="2"/>
</dbReference>
<proteinExistence type="predicted"/>
<dbReference type="RefSeq" id="WP_265720580.1">
    <property type="nucleotide sequence ID" value="NZ_JAPIVK010000004.1"/>
</dbReference>
<evidence type="ECO:0000256" key="1">
    <source>
        <dbReference type="ARBA" id="ARBA00022737"/>
    </source>
</evidence>
<evidence type="ECO:0000256" key="3">
    <source>
        <dbReference type="PROSITE-ProRule" id="PRU00339"/>
    </source>
</evidence>
<dbReference type="SMART" id="SM00028">
    <property type="entry name" value="TPR"/>
    <property type="match status" value="5"/>
</dbReference>
<dbReference type="Gene3D" id="1.25.40.10">
    <property type="entry name" value="Tetratricopeptide repeat domain"/>
    <property type="match status" value="2"/>
</dbReference>
<evidence type="ECO:0000313" key="5">
    <source>
        <dbReference type="EMBL" id="MFD2309235.1"/>
    </source>
</evidence>
<keyword evidence="2 3" id="KW-0802">TPR repeat</keyword>
<evidence type="ECO:0000256" key="4">
    <source>
        <dbReference type="SAM" id="MobiDB-lite"/>
    </source>
</evidence>
<keyword evidence="1" id="KW-0677">Repeat</keyword>
<dbReference type="InterPro" id="IPR011990">
    <property type="entry name" value="TPR-like_helical_dom_sf"/>
</dbReference>
<dbReference type="InterPro" id="IPR051012">
    <property type="entry name" value="CellSynth/LPSAsmb/PSIAsmb"/>
</dbReference>
<protein>
    <submittedName>
        <fullName evidence="5">Tetratricopeptide repeat protein</fullName>
    </submittedName>
</protein>
<dbReference type="Pfam" id="PF13432">
    <property type="entry name" value="TPR_16"/>
    <property type="match status" value="2"/>
</dbReference>
<dbReference type="Pfam" id="PF14559">
    <property type="entry name" value="TPR_19"/>
    <property type="match status" value="1"/>
</dbReference>
<evidence type="ECO:0000256" key="2">
    <source>
        <dbReference type="ARBA" id="ARBA00022803"/>
    </source>
</evidence>
<evidence type="ECO:0000313" key="6">
    <source>
        <dbReference type="Proteomes" id="UP001597425"/>
    </source>
</evidence>
<name>A0ABW5EBC4_9GAMM</name>
<feature type="compositionally biased region" description="Basic and acidic residues" evidence="4">
    <location>
        <begin position="34"/>
        <end position="52"/>
    </location>
</feature>
<dbReference type="PANTHER" id="PTHR45586">
    <property type="entry name" value="TPR REPEAT-CONTAINING PROTEIN PA4667"/>
    <property type="match status" value="1"/>
</dbReference>
<feature type="region of interest" description="Disordered" evidence="4">
    <location>
        <begin position="29"/>
        <end position="80"/>
    </location>
</feature>
<dbReference type="InterPro" id="IPR019734">
    <property type="entry name" value="TPR_rpt"/>
</dbReference>
<dbReference type="EMBL" id="JBHUJD010000002">
    <property type="protein sequence ID" value="MFD2309235.1"/>
    <property type="molecule type" value="Genomic_DNA"/>
</dbReference>
<comment type="caution">
    <text evidence="5">The sequence shown here is derived from an EMBL/GenBank/DDBJ whole genome shotgun (WGS) entry which is preliminary data.</text>
</comment>
<accession>A0ABW5EBC4</accession>
<organism evidence="5 6">
    <name type="scientific">Microbulbifer halophilus</name>
    <dbReference type="NCBI Taxonomy" id="453963"/>
    <lineage>
        <taxon>Bacteria</taxon>
        <taxon>Pseudomonadati</taxon>
        <taxon>Pseudomonadota</taxon>
        <taxon>Gammaproteobacteria</taxon>
        <taxon>Cellvibrionales</taxon>
        <taxon>Microbulbiferaceae</taxon>
        <taxon>Microbulbifer</taxon>
    </lineage>
</organism>
<dbReference type="PANTHER" id="PTHR45586:SF1">
    <property type="entry name" value="LIPOPOLYSACCHARIDE ASSEMBLY PROTEIN B"/>
    <property type="match status" value="1"/>
</dbReference>
<gene>
    <name evidence="5" type="ORF">ACFSKX_02305</name>
</gene>
<sequence length="617" mass="68675">MLSARYSHRPRPLLGAAICLLLGACAHQPQEAPEQSRETPETTRAPADRPPEEIVEASSEATEAKSAETEASEPESAGSPARAFPIDAFYTLLVAEVAGNREQYDVALANYYTQAERTQDAGVAARATRIARFLNARRAALRASRLWVQLEPDNPEAQLAATAELTLAGDLDDALLHAKKALALGGDAPLQSLAATATSNRPLTDAMLPEFEQLAAQYPENGEVALALAMMLRASENYPRALGIARRVQEQHPDNLDAPLLESHILVDQEKRGEALQLLEKLVSVYPDESRLRLQYARLLIREDLEMAQRQFARLVKQHPHDGNMVLSLALIRFETHNYTKAKPLFERLLALGEHESAAHFYLGGIADEANDTGTAVAHFRQVEPGGDYVPAITRGTELLAASGQAEDNSEWFAELRRRHPEQSEHFYLMEVELLQKHDRHQRALELLDGAVEQHSGSGRLIYARALLNNQLGNTADFERGMRKLLQQDPDNPTILNALGYELIGDEERLDEAHRLIAKALELRPDDPAIIDSMGWVQYRLGNHSEAVKYLRKALEQLPDHEIAAHLGEVLWVQGNREQAMQVWRDALEKNPQSKIIPAAMKRLQINESLEQHASDT</sequence>
<reference evidence="6" key="1">
    <citation type="journal article" date="2019" name="Int. J. Syst. Evol. Microbiol.">
        <title>The Global Catalogue of Microorganisms (GCM) 10K type strain sequencing project: providing services to taxonomists for standard genome sequencing and annotation.</title>
        <authorList>
            <consortium name="The Broad Institute Genomics Platform"/>
            <consortium name="The Broad Institute Genome Sequencing Center for Infectious Disease"/>
            <person name="Wu L."/>
            <person name="Ma J."/>
        </authorList>
    </citation>
    <scope>NUCLEOTIDE SEQUENCE [LARGE SCALE GENOMIC DNA]</scope>
    <source>
        <strain evidence="6">KCTC 12848</strain>
    </source>
</reference>
<dbReference type="PROSITE" id="PS50005">
    <property type="entry name" value="TPR"/>
    <property type="match status" value="1"/>
</dbReference>